<protein>
    <submittedName>
        <fullName evidence="1">Flagellar protein</fullName>
    </submittedName>
</protein>
<gene>
    <name evidence="1" type="ORF">AF332_21330</name>
</gene>
<keyword evidence="2" id="KW-1185">Reference proteome</keyword>
<dbReference type="STRING" id="1459.AF332_21330"/>
<proteinExistence type="predicted"/>
<keyword evidence="1" id="KW-0282">Flagellum</keyword>
<keyword evidence="1" id="KW-0966">Cell projection</keyword>
<evidence type="ECO:0000313" key="1">
    <source>
        <dbReference type="EMBL" id="KON89084.1"/>
    </source>
</evidence>
<reference evidence="2" key="1">
    <citation type="submission" date="2015-07" db="EMBL/GenBank/DDBJ databases">
        <title>Fjat-10036 dsm4.</title>
        <authorList>
            <person name="Liu B."/>
            <person name="Wang J."/>
            <person name="Zhu Y."/>
            <person name="Liu G."/>
            <person name="Chen Q."/>
            <person name="Chen Z."/>
            <person name="Lan J."/>
            <person name="Che J."/>
            <person name="Ge C."/>
            <person name="Shi H."/>
            <person name="Pan Z."/>
            <person name="Liu X."/>
        </authorList>
    </citation>
    <scope>NUCLEOTIDE SEQUENCE [LARGE SCALE GENOMIC DNA]</scope>
    <source>
        <strain evidence="2">DSM 4</strain>
    </source>
</reference>
<keyword evidence="1" id="KW-0969">Cilium</keyword>
<evidence type="ECO:0000313" key="2">
    <source>
        <dbReference type="Proteomes" id="UP000037109"/>
    </source>
</evidence>
<dbReference type="InterPro" id="IPR013367">
    <property type="entry name" value="Flagellar_put"/>
</dbReference>
<accession>A0A0M0GGV7</accession>
<dbReference type="PATRIC" id="fig|1459.3.peg.4709"/>
<dbReference type="OrthoDB" id="165650at2"/>
<organism evidence="1 2">
    <name type="scientific">Sporosarcina globispora</name>
    <name type="common">Bacillus globisporus</name>
    <dbReference type="NCBI Taxonomy" id="1459"/>
    <lineage>
        <taxon>Bacteria</taxon>
        <taxon>Bacillati</taxon>
        <taxon>Bacillota</taxon>
        <taxon>Bacilli</taxon>
        <taxon>Bacillales</taxon>
        <taxon>Caryophanaceae</taxon>
        <taxon>Sporosarcina</taxon>
    </lineage>
</organism>
<dbReference type="RefSeq" id="WP_053436470.1">
    <property type="nucleotide sequence ID" value="NZ_LGUF01000007.1"/>
</dbReference>
<dbReference type="NCBIfam" id="TIGR02530">
    <property type="entry name" value="flg_new"/>
    <property type="match status" value="1"/>
</dbReference>
<sequence length="128" mass="14461">MDKFMFRPIHTQPVVTKQARAVHSTKQVQNGFSKHLQTAIENNSKLIVSKHAEQRMNQRGIEITSDRWQQIENKIHEAKNKGVNESLVILKDAALIVSAKNNTVITAMDRQEAGTQIFTNINGTIILD</sequence>
<comment type="caution">
    <text evidence="1">The sequence shown here is derived from an EMBL/GenBank/DDBJ whole genome shotgun (WGS) entry which is preliminary data.</text>
</comment>
<dbReference type="EMBL" id="LGUF01000007">
    <property type="protein sequence ID" value="KON89084.1"/>
    <property type="molecule type" value="Genomic_DNA"/>
</dbReference>
<dbReference type="Pfam" id="PF12611">
    <property type="entry name" value="Flagellar_put"/>
    <property type="match status" value="1"/>
</dbReference>
<name>A0A0M0GGV7_SPOGL</name>
<dbReference type="AlphaFoldDB" id="A0A0M0GGV7"/>
<dbReference type="Proteomes" id="UP000037109">
    <property type="component" value="Unassembled WGS sequence"/>
</dbReference>